<feature type="region of interest" description="Disordered" evidence="1">
    <location>
        <begin position="217"/>
        <end position="240"/>
    </location>
</feature>
<dbReference type="InterPro" id="IPR036291">
    <property type="entry name" value="NAD(P)-bd_dom_sf"/>
</dbReference>
<dbReference type="RefSeq" id="WP_388101404.1">
    <property type="nucleotide sequence ID" value="NZ_JBIAHM010000001.1"/>
</dbReference>
<evidence type="ECO:0000313" key="3">
    <source>
        <dbReference type="EMBL" id="MFE9597040.1"/>
    </source>
</evidence>
<sequence>MRIAVAGGTGLVGRYVVEELAAAGREPVVLSRSRGVDLLAGGAGLDAALDGVDAVIDVSNVTTTSAKKAVAFFDTVGRHLLDAGARAGVRHHVVLSIVGIDRVGLGYYRGKLRQEAVVENGPLPWTVLRATQFHEFAAQTLDRVPGPVAVVPRMRTQPVAAREVARHLVELALAPARGMAPDLAGPRVEQLVDMVRRLLRARRERRLVLPVRMPGATGAAMTGDGQLPLPGGPLGPRGSQTFDEWLLQQVGPHSVQGG</sequence>
<name>A0ABW6LTB3_9ACTN</name>
<accession>A0ABW6LTB3</accession>
<proteinExistence type="predicted"/>
<protein>
    <submittedName>
        <fullName evidence="3">SDR family oxidoreductase</fullName>
    </submittedName>
</protein>
<keyword evidence="4" id="KW-1185">Reference proteome</keyword>
<comment type="caution">
    <text evidence="3">The sequence shown here is derived from an EMBL/GenBank/DDBJ whole genome shotgun (WGS) entry which is preliminary data.</text>
</comment>
<gene>
    <name evidence="3" type="ORF">ACFYNQ_00505</name>
</gene>
<dbReference type="EMBL" id="JBIAHM010000001">
    <property type="protein sequence ID" value="MFE9597040.1"/>
    <property type="molecule type" value="Genomic_DNA"/>
</dbReference>
<dbReference type="InterPro" id="IPR051207">
    <property type="entry name" value="ComplexI_NDUFA9_subunit"/>
</dbReference>
<evidence type="ECO:0000313" key="4">
    <source>
        <dbReference type="Proteomes" id="UP001601303"/>
    </source>
</evidence>
<evidence type="ECO:0000256" key="1">
    <source>
        <dbReference type="SAM" id="MobiDB-lite"/>
    </source>
</evidence>
<dbReference type="InterPro" id="IPR016040">
    <property type="entry name" value="NAD(P)-bd_dom"/>
</dbReference>
<dbReference type="PANTHER" id="PTHR12126:SF11">
    <property type="entry name" value="NADH DEHYDROGENASE [UBIQUINONE] 1 ALPHA SUBCOMPLEX SUBUNIT 9, MITOCHONDRIAL"/>
    <property type="match status" value="1"/>
</dbReference>
<dbReference type="Pfam" id="PF13460">
    <property type="entry name" value="NAD_binding_10"/>
    <property type="match status" value="1"/>
</dbReference>
<dbReference type="Proteomes" id="UP001601303">
    <property type="component" value="Unassembled WGS sequence"/>
</dbReference>
<dbReference type="PANTHER" id="PTHR12126">
    <property type="entry name" value="NADH-UBIQUINONE OXIDOREDUCTASE 39 KDA SUBUNIT-RELATED"/>
    <property type="match status" value="1"/>
</dbReference>
<evidence type="ECO:0000259" key="2">
    <source>
        <dbReference type="Pfam" id="PF13460"/>
    </source>
</evidence>
<dbReference type="Gene3D" id="3.40.50.720">
    <property type="entry name" value="NAD(P)-binding Rossmann-like Domain"/>
    <property type="match status" value="1"/>
</dbReference>
<reference evidence="3 4" key="1">
    <citation type="submission" date="2024-10" db="EMBL/GenBank/DDBJ databases">
        <title>The Natural Products Discovery Center: Release of the First 8490 Sequenced Strains for Exploring Actinobacteria Biosynthetic Diversity.</title>
        <authorList>
            <person name="Kalkreuter E."/>
            <person name="Kautsar S.A."/>
            <person name="Yang D."/>
            <person name="Bader C.D."/>
            <person name="Teijaro C.N."/>
            <person name="Fluegel L."/>
            <person name="Davis C.M."/>
            <person name="Simpson J.R."/>
            <person name="Lauterbach L."/>
            <person name="Steele A.D."/>
            <person name="Gui C."/>
            <person name="Meng S."/>
            <person name="Li G."/>
            <person name="Viehrig K."/>
            <person name="Ye F."/>
            <person name="Su P."/>
            <person name="Kiefer A.F."/>
            <person name="Nichols A."/>
            <person name="Cepeda A.J."/>
            <person name="Yan W."/>
            <person name="Fan B."/>
            <person name="Jiang Y."/>
            <person name="Adhikari A."/>
            <person name="Zheng C.-J."/>
            <person name="Schuster L."/>
            <person name="Cowan T.M."/>
            <person name="Smanski M.J."/>
            <person name="Chevrette M.G."/>
            <person name="De Carvalho L.P.S."/>
            <person name="Shen B."/>
        </authorList>
    </citation>
    <scope>NUCLEOTIDE SEQUENCE [LARGE SCALE GENOMIC DNA]</scope>
    <source>
        <strain evidence="3 4">NPDC006488</strain>
    </source>
</reference>
<dbReference type="SUPFAM" id="SSF51735">
    <property type="entry name" value="NAD(P)-binding Rossmann-fold domains"/>
    <property type="match status" value="1"/>
</dbReference>
<feature type="domain" description="NAD(P)-binding" evidence="2">
    <location>
        <begin position="7"/>
        <end position="172"/>
    </location>
</feature>
<organism evidence="3 4">
    <name type="scientific">Streptomyces hokutonensis</name>
    <dbReference type="NCBI Taxonomy" id="1306990"/>
    <lineage>
        <taxon>Bacteria</taxon>
        <taxon>Bacillati</taxon>
        <taxon>Actinomycetota</taxon>
        <taxon>Actinomycetes</taxon>
        <taxon>Kitasatosporales</taxon>
        <taxon>Streptomycetaceae</taxon>
        <taxon>Streptomyces</taxon>
    </lineage>
</organism>